<dbReference type="Proteomes" id="UP000001351">
    <property type="component" value="Chromosome"/>
</dbReference>
<evidence type="ECO:0000313" key="7">
    <source>
        <dbReference type="EMBL" id="EAU63233.1"/>
    </source>
</evidence>
<dbReference type="RefSeq" id="WP_002617998.1">
    <property type="nucleotide sequence ID" value="NC_014623.1"/>
</dbReference>
<reference evidence="6 8" key="2">
    <citation type="journal article" date="2011" name="Mol. Biol. Evol.">
        <title>Comparative genomic analysis of fruiting body formation in Myxococcales.</title>
        <authorList>
            <person name="Huntley S."/>
            <person name="Hamann N."/>
            <person name="Wegener-Feldbrugge S."/>
            <person name="Treuner-Lange A."/>
            <person name="Kube M."/>
            <person name="Reinhardt R."/>
            <person name="Klages S."/>
            <person name="Muller R."/>
            <person name="Ronning C.M."/>
            <person name="Nierman W.C."/>
            <person name="Sogaard-Andersen L."/>
        </authorList>
    </citation>
    <scope>NUCLEOTIDE SEQUENCE [LARGE SCALE GENOMIC DNA]</scope>
    <source>
        <strain evidence="6 8">DW4/3-1</strain>
    </source>
</reference>
<dbReference type="EC" id="2.4.2.28" evidence="4"/>
<feature type="site" description="Important for substrate specificity" evidence="4">
    <location>
        <position position="168"/>
    </location>
</feature>
<evidence type="ECO:0000313" key="8">
    <source>
        <dbReference type="Proteomes" id="UP000001351"/>
    </source>
</evidence>
<dbReference type="NCBIfam" id="TIGR01694">
    <property type="entry name" value="MTAP"/>
    <property type="match status" value="1"/>
</dbReference>
<dbReference type="OrthoDB" id="1523230at2"/>
<dbReference type="EMBL" id="CP002271">
    <property type="protein sequence ID" value="ADO69110.1"/>
    <property type="molecule type" value="Genomic_DNA"/>
</dbReference>
<dbReference type="InterPro" id="IPR018099">
    <property type="entry name" value="Purine_phosphorylase-2_CS"/>
</dbReference>
<evidence type="ECO:0000256" key="2">
    <source>
        <dbReference type="ARBA" id="ARBA00022679"/>
    </source>
</evidence>
<dbReference type="InterPro" id="IPR035994">
    <property type="entry name" value="Nucleoside_phosphorylase_sf"/>
</dbReference>
<dbReference type="PROSITE" id="PS01240">
    <property type="entry name" value="PNP_MTAP_2"/>
    <property type="match status" value="1"/>
</dbReference>
<dbReference type="Pfam" id="PF01048">
    <property type="entry name" value="PNP_UDP_1"/>
    <property type="match status" value="1"/>
</dbReference>
<dbReference type="KEGG" id="sur:STAUR_1306"/>
<evidence type="ECO:0000256" key="1">
    <source>
        <dbReference type="ARBA" id="ARBA00022676"/>
    </source>
</evidence>
<dbReference type="PANTHER" id="PTHR42679">
    <property type="entry name" value="S-METHYL-5'-THIOADENOSINE PHOSPHORYLASE"/>
    <property type="match status" value="1"/>
</dbReference>
<dbReference type="HAMAP" id="MF_01963">
    <property type="entry name" value="MTAP"/>
    <property type="match status" value="1"/>
</dbReference>
<dbReference type="FunFam" id="3.40.50.1580:FF:000012">
    <property type="entry name" value="Probable 6-oxopurine nucleoside phosphorylase"/>
    <property type="match status" value="1"/>
</dbReference>
<evidence type="ECO:0000256" key="3">
    <source>
        <dbReference type="ARBA" id="ARBA00022726"/>
    </source>
</evidence>
<feature type="binding site" evidence="4">
    <location>
        <position position="13"/>
    </location>
    <ligand>
        <name>phosphate</name>
        <dbReference type="ChEBI" id="CHEBI:43474"/>
    </ligand>
</feature>
<keyword evidence="3 4" id="KW-0660">Purine salvage</keyword>
<keyword evidence="1 4" id="KW-0328">Glycosyltransferase</keyword>
<evidence type="ECO:0000259" key="5">
    <source>
        <dbReference type="Pfam" id="PF01048"/>
    </source>
</evidence>
<evidence type="ECO:0000256" key="4">
    <source>
        <dbReference type="HAMAP-Rule" id="MF_01963"/>
    </source>
</evidence>
<organism evidence="7 9">
    <name type="scientific">Stigmatella aurantiaca (strain DW4/3-1)</name>
    <dbReference type="NCBI Taxonomy" id="378806"/>
    <lineage>
        <taxon>Bacteria</taxon>
        <taxon>Pseudomonadati</taxon>
        <taxon>Myxococcota</taxon>
        <taxon>Myxococcia</taxon>
        <taxon>Myxococcales</taxon>
        <taxon>Cystobacterineae</taxon>
        <taxon>Archangiaceae</taxon>
        <taxon>Stigmatella</taxon>
    </lineage>
</organism>
<comment type="function">
    <text evidence="4">Catalyzes the reversible phosphorylation of S-methyl-5'-thioadenosine (MTA) to adenine and 5-methylthioribose-1-phosphate. Involved in the breakdown of MTA, a major by-product of polyamine biosynthesis. Responsible for the first step in the methionine salvage pathway after MTA has been generated from S-adenosylmethionine. Has broad substrate specificity with 6-aminopurine nucleosides as preferred substrates.</text>
</comment>
<protein>
    <recommendedName>
        <fullName evidence="4">S-methyl-5'-thioadenosine phosphorylase</fullName>
        <ecNumber evidence="4">2.4.2.28</ecNumber>
    </recommendedName>
    <alternativeName>
        <fullName evidence="4">5'-methylthioadenosine phosphorylase</fullName>
        <shortName evidence="4">MTA phosphorylase</shortName>
        <shortName evidence="4">MTAP</shortName>
    </alternativeName>
</protein>
<dbReference type="CDD" id="cd09010">
    <property type="entry name" value="MTAP_SsMTAPII_like_MTIP"/>
    <property type="match status" value="1"/>
</dbReference>
<evidence type="ECO:0000313" key="6">
    <source>
        <dbReference type="EMBL" id="ADO69110.1"/>
    </source>
</evidence>
<dbReference type="Gene3D" id="3.40.50.1580">
    <property type="entry name" value="Nucleoside phosphorylase domain"/>
    <property type="match status" value="1"/>
</dbReference>
<dbReference type="eggNOG" id="COG0005">
    <property type="taxonomic scope" value="Bacteria"/>
</dbReference>
<feature type="binding site" evidence="4">
    <location>
        <begin position="88"/>
        <end position="89"/>
    </location>
    <ligand>
        <name>phosphate</name>
        <dbReference type="ChEBI" id="CHEBI:43474"/>
    </ligand>
</feature>
<keyword evidence="2 4" id="KW-0808">Transferase</keyword>
<dbReference type="PATRIC" id="fig|378806.16.peg.2102"/>
<dbReference type="AlphaFoldDB" id="Q08RX6"/>
<dbReference type="NCBIfam" id="NF006492">
    <property type="entry name" value="PRK08931.1"/>
    <property type="match status" value="1"/>
</dbReference>
<comment type="subunit">
    <text evidence="4">Homohexamer. Dimer of a homotrimer.</text>
</comment>
<proteinExistence type="inferred from homology"/>
<name>Q08RX6_STIAD</name>
<dbReference type="GO" id="GO:0019509">
    <property type="term" value="P:L-methionine salvage from methylthioadenosine"/>
    <property type="evidence" value="ECO:0007669"/>
    <property type="project" value="UniProtKB-UniRule"/>
</dbReference>
<dbReference type="InterPro" id="IPR000845">
    <property type="entry name" value="Nucleoside_phosphorylase_d"/>
</dbReference>
<accession>Q08RX6</accession>
<feature type="binding site" evidence="4">
    <location>
        <begin position="210"/>
        <end position="212"/>
    </location>
    <ligand>
        <name>substrate</name>
    </ligand>
</feature>
<dbReference type="HOGENOM" id="CLU_054456_0_1_7"/>
<dbReference type="GO" id="GO:0017061">
    <property type="term" value="F:S-methyl-5-thioadenosine phosphorylase activity"/>
    <property type="evidence" value="ECO:0007669"/>
    <property type="project" value="UniProtKB-UniRule"/>
</dbReference>
<feature type="site" description="Important for substrate specificity" evidence="4">
    <location>
        <position position="223"/>
    </location>
</feature>
<sequence length="292" mass="31387">MPSPPVLGIIGGSGLYQIDGLKDVTWRKVSSPFGEPSDELCFGSLDGQQVVFLPRHGRGHRIPPSELNFRANIDALKRSGVTDILSLSAVGSLREDLPPGTFVVVDQFIDRTFARQKSFFGTGCVAHVSMARPVCTRLGDAVVKAAEGTGISLRRGGTYLVMEGPQFSSLAESELYRSWKCDVIGMTNMPEAKLAREAEICYASVAMVTDYDCWHPGHDAVTVEQIIEVLHGNAGLARALVKRVAPLLTGHSGPCRHGCQTALDTAIITAPDARDPALLPLLDAVAGRVLRR</sequence>
<dbReference type="PANTHER" id="PTHR42679:SF2">
    <property type="entry name" value="S-METHYL-5'-THIOADENOSINE PHOSPHORYLASE"/>
    <property type="match status" value="1"/>
</dbReference>
<dbReference type="Proteomes" id="UP000032702">
    <property type="component" value="Unassembled WGS sequence"/>
</dbReference>
<comment type="pathway">
    <text evidence="4">Amino-acid biosynthesis; L-methionine biosynthesis via salvage pathway; S-methyl-5-thio-alpha-D-ribose 1-phosphate from S-methyl-5'-thioadenosine (phosphorylase route): step 1/1.</text>
</comment>
<reference evidence="7 9" key="1">
    <citation type="submission" date="2006-04" db="EMBL/GenBank/DDBJ databases">
        <authorList>
            <person name="Nierman W.C."/>
        </authorList>
    </citation>
    <scope>NUCLEOTIDE SEQUENCE [LARGE SCALE GENOMIC DNA]</scope>
    <source>
        <strain evidence="7 9">DW4/3-1</strain>
    </source>
</reference>
<comment type="similarity">
    <text evidence="4">Belongs to the PNP/MTAP phosphorylase family. MTAP subfamily.</text>
</comment>
<dbReference type="EMBL" id="AAMD01000175">
    <property type="protein sequence ID" value="EAU63233.1"/>
    <property type="molecule type" value="Genomic_DNA"/>
</dbReference>
<feature type="binding site" evidence="4">
    <location>
        <position position="187"/>
    </location>
    <ligand>
        <name>phosphate</name>
        <dbReference type="ChEBI" id="CHEBI:43474"/>
    </ligand>
</feature>
<dbReference type="GO" id="GO:0005829">
    <property type="term" value="C:cytosol"/>
    <property type="evidence" value="ECO:0007669"/>
    <property type="project" value="TreeGrafter"/>
</dbReference>
<evidence type="ECO:0000313" key="9">
    <source>
        <dbReference type="Proteomes" id="UP000032702"/>
    </source>
</evidence>
<comment type="catalytic activity">
    <reaction evidence="4">
        <text>S-methyl-5'-thioadenosine + phosphate = 5-(methylsulfanyl)-alpha-D-ribose 1-phosphate + adenine</text>
        <dbReference type="Rhea" id="RHEA:11852"/>
        <dbReference type="ChEBI" id="CHEBI:16708"/>
        <dbReference type="ChEBI" id="CHEBI:17509"/>
        <dbReference type="ChEBI" id="CHEBI:43474"/>
        <dbReference type="ChEBI" id="CHEBI:58533"/>
        <dbReference type="EC" id="2.4.2.28"/>
    </reaction>
</comment>
<feature type="binding site" evidence="4">
    <location>
        <position position="186"/>
    </location>
    <ligand>
        <name>substrate</name>
    </ligand>
</feature>
<keyword evidence="8" id="KW-1185">Reference proteome</keyword>
<dbReference type="UniPathway" id="UPA00904">
    <property type="reaction ID" value="UER00873"/>
</dbReference>
<dbReference type="InterPro" id="IPR010044">
    <property type="entry name" value="MTAP"/>
</dbReference>
<feature type="binding site" evidence="4">
    <location>
        <begin position="55"/>
        <end position="56"/>
    </location>
    <ligand>
        <name>phosphate</name>
        <dbReference type="ChEBI" id="CHEBI:43474"/>
    </ligand>
</feature>
<dbReference type="GO" id="GO:0006166">
    <property type="term" value="P:purine ribonucleoside salvage"/>
    <property type="evidence" value="ECO:0007669"/>
    <property type="project" value="UniProtKB-KW"/>
</dbReference>
<dbReference type="STRING" id="378806.STAUR_1306"/>
<gene>
    <name evidence="7" type="primary">mtaP</name>
    <name evidence="4" type="synonym">mtnP</name>
    <name evidence="6" type="ordered locus">STAUR_1306</name>
    <name evidence="7" type="ORF">STIAU_8576</name>
</gene>
<dbReference type="SUPFAM" id="SSF53167">
    <property type="entry name" value="Purine and uridine phosphorylases"/>
    <property type="match status" value="1"/>
</dbReference>
<feature type="domain" description="Nucleoside phosphorylase" evidence="5">
    <location>
        <begin position="7"/>
        <end position="244"/>
    </location>
</feature>